<dbReference type="EMBL" id="JAEPRB010000160">
    <property type="protein sequence ID" value="KAG2219880.1"/>
    <property type="molecule type" value="Genomic_DNA"/>
</dbReference>
<sequence>MNPNIIDRSHTLSKINVATTNWFDIQKTTLPFLNDAGANNNKIEMIAANNSSSSGIIRNRKTAVKAKKRALAKSDGDKLVRL</sequence>
<dbReference type="AlphaFoldDB" id="A0A8H7RZP6"/>
<keyword evidence="2" id="KW-1185">Reference proteome</keyword>
<proteinExistence type="predicted"/>
<gene>
    <name evidence="1" type="ORF">INT45_001625</name>
</gene>
<evidence type="ECO:0000313" key="1">
    <source>
        <dbReference type="EMBL" id="KAG2219880.1"/>
    </source>
</evidence>
<evidence type="ECO:0000313" key="2">
    <source>
        <dbReference type="Proteomes" id="UP000646827"/>
    </source>
</evidence>
<dbReference type="OrthoDB" id="10568099at2759"/>
<dbReference type="Proteomes" id="UP000646827">
    <property type="component" value="Unassembled WGS sequence"/>
</dbReference>
<organism evidence="1 2">
    <name type="scientific">Circinella minor</name>
    <dbReference type="NCBI Taxonomy" id="1195481"/>
    <lineage>
        <taxon>Eukaryota</taxon>
        <taxon>Fungi</taxon>
        <taxon>Fungi incertae sedis</taxon>
        <taxon>Mucoromycota</taxon>
        <taxon>Mucoromycotina</taxon>
        <taxon>Mucoromycetes</taxon>
        <taxon>Mucorales</taxon>
        <taxon>Lichtheimiaceae</taxon>
        <taxon>Circinella</taxon>
    </lineage>
</organism>
<accession>A0A8H7RZP6</accession>
<reference evidence="1 2" key="1">
    <citation type="submission" date="2020-12" db="EMBL/GenBank/DDBJ databases">
        <title>Metabolic potential, ecology and presence of endohyphal bacteria is reflected in genomic diversity of Mucoromycotina.</title>
        <authorList>
            <person name="Muszewska A."/>
            <person name="Okrasinska A."/>
            <person name="Steczkiewicz K."/>
            <person name="Drgas O."/>
            <person name="Orlowska M."/>
            <person name="Perlinska-Lenart U."/>
            <person name="Aleksandrzak-Piekarczyk T."/>
            <person name="Szatraj K."/>
            <person name="Zielenkiewicz U."/>
            <person name="Pilsyk S."/>
            <person name="Malc E."/>
            <person name="Mieczkowski P."/>
            <person name="Kruszewska J.S."/>
            <person name="Biernat P."/>
            <person name="Pawlowska J."/>
        </authorList>
    </citation>
    <scope>NUCLEOTIDE SEQUENCE [LARGE SCALE GENOMIC DNA]</scope>
    <source>
        <strain evidence="1 2">CBS 142.35</strain>
    </source>
</reference>
<protein>
    <submittedName>
        <fullName evidence="1">Uncharacterized protein</fullName>
    </submittedName>
</protein>
<name>A0A8H7RZP6_9FUNG</name>
<comment type="caution">
    <text evidence="1">The sequence shown here is derived from an EMBL/GenBank/DDBJ whole genome shotgun (WGS) entry which is preliminary data.</text>
</comment>